<name>A0ABQ6PSW9_9BACT</name>
<sequence>MLGLTWGIFNLFLILSFFYLFLGLLIKGRKWLHRYDRRFTYVILFLGFLSLAAGGKKDSKNTHQISNFPVIRKSYSVDLDFTNRVHIRLFQDQRDNSLLLHNSYSLLSGFVLGREWEHLGFSEKDDQLIVHGVMHWKLLRGRIYSQYLDLPVPKSSQSH</sequence>
<dbReference type="EMBL" id="BTPD01000014">
    <property type="protein sequence ID" value="GMQ31086.1"/>
    <property type="molecule type" value="Genomic_DNA"/>
</dbReference>
<evidence type="ECO:0000256" key="1">
    <source>
        <dbReference type="SAM" id="Phobius"/>
    </source>
</evidence>
<evidence type="ECO:0008006" key="4">
    <source>
        <dbReference type="Google" id="ProtNLM"/>
    </source>
</evidence>
<comment type="caution">
    <text evidence="2">The sequence shown here is derived from an EMBL/GenBank/DDBJ whole genome shotgun (WGS) entry which is preliminary data.</text>
</comment>
<accession>A0ABQ6PSW9</accession>
<gene>
    <name evidence="2" type="ORF">Aconfl_37290</name>
</gene>
<keyword evidence="1" id="KW-1133">Transmembrane helix</keyword>
<proteinExistence type="predicted"/>
<protein>
    <recommendedName>
        <fullName evidence="4">DUF4131 domain-containing protein</fullName>
    </recommendedName>
</protein>
<organism evidence="2 3">
    <name type="scientific">Algoriphagus confluentis</name>
    <dbReference type="NCBI Taxonomy" id="1697556"/>
    <lineage>
        <taxon>Bacteria</taxon>
        <taxon>Pseudomonadati</taxon>
        <taxon>Bacteroidota</taxon>
        <taxon>Cytophagia</taxon>
        <taxon>Cytophagales</taxon>
        <taxon>Cyclobacteriaceae</taxon>
        <taxon>Algoriphagus</taxon>
    </lineage>
</organism>
<evidence type="ECO:0000313" key="2">
    <source>
        <dbReference type="EMBL" id="GMQ31086.1"/>
    </source>
</evidence>
<keyword evidence="1" id="KW-0472">Membrane</keyword>
<dbReference type="RefSeq" id="WP_338225787.1">
    <property type="nucleotide sequence ID" value="NZ_BTPD01000014.1"/>
</dbReference>
<reference evidence="2 3" key="1">
    <citation type="submission" date="2023-08" db="EMBL/GenBank/DDBJ databases">
        <title>Draft genome sequence of Algoriphagus confluentis.</title>
        <authorList>
            <person name="Takatani N."/>
            <person name="Hosokawa M."/>
            <person name="Sawabe T."/>
        </authorList>
    </citation>
    <scope>NUCLEOTIDE SEQUENCE [LARGE SCALE GENOMIC DNA]</scope>
    <source>
        <strain evidence="2 3">NBRC 111222</strain>
    </source>
</reference>
<feature type="transmembrane region" description="Helical" evidence="1">
    <location>
        <begin position="38"/>
        <end position="55"/>
    </location>
</feature>
<keyword evidence="1" id="KW-0812">Transmembrane</keyword>
<evidence type="ECO:0000313" key="3">
    <source>
        <dbReference type="Proteomes" id="UP001338309"/>
    </source>
</evidence>
<dbReference type="Proteomes" id="UP001338309">
    <property type="component" value="Unassembled WGS sequence"/>
</dbReference>
<feature type="transmembrane region" description="Helical" evidence="1">
    <location>
        <begin position="6"/>
        <end position="26"/>
    </location>
</feature>
<keyword evidence="3" id="KW-1185">Reference proteome</keyword>